<dbReference type="EMBL" id="JBHLUH010000046">
    <property type="protein sequence ID" value="MFC0530414.1"/>
    <property type="molecule type" value="Genomic_DNA"/>
</dbReference>
<dbReference type="Proteomes" id="UP001589867">
    <property type="component" value="Unassembled WGS sequence"/>
</dbReference>
<protein>
    <submittedName>
        <fullName evidence="2">Helix-turn-helix transcriptional regulator</fullName>
    </submittedName>
</protein>
<dbReference type="Pfam" id="PF19054">
    <property type="entry name" value="DUF5753"/>
    <property type="match status" value="1"/>
</dbReference>
<dbReference type="InterPro" id="IPR001387">
    <property type="entry name" value="Cro/C1-type_HTH"/>
</dbReference>
<dbReference type="Gene3D" id="1.10.260.40">
    <property type="entry name" value="lambda repressor-like DNA-binding domains"/>
    <property type="match status" value="1"/>
</dbReference>
<reference evidence="2 3" key="1">
    <citation type="submission" date="2024-09" db="EMBL/GenBank/DDBJ databases">
        <authorList>
            <person name="Sun Q."/>
            <person name="Mori K."/>
        </authorList>
    </citation>
    <scope>NUCLEOTIDE SEQUENCE [LARGE SCALE GENOMIC DNA]</scope>
    <source>
        <strain evidence="2 3">TBRC 3947</strain>
    </source>
</reference>
<dbReference type="CDD" id="cd00093">
    <property type="entry name" value="HTH_XRE"/>
    <property type="match status" value="1"/>
</dbReference>
<keyword evidence="3" id="KW-1185">Reference proteome</keyword>
<dbReference type="SMART" id="SM00530">
    <property type="entry name" value="HTH_XRE"/>
    <property type="match status" value="1"/>
</dbReference>
<dbReference type="InterPro" id="IPR010982">
    <property type="entry name" value="Lambda_DNA-bd_dom_sf"/>
</dbReference>
<evidence type="ECO:0000259" key="1">
    <source>
        <dbReference type="PROSITE" id="PS50943"/>
    </source>
</evidence>
<dbReference type="SUPFAM" id="SSF47413">
    <property type="entry name" value="lambda repressor-like DNA-binding domains"/>
    <property type="match status" value="1"/>
</dbReference>
<accession>A0ABV6M7E7</accession>
<feature type="domain" description="HTH cro/C1-type" evidence="1">
    <location>
        <begin position="16"/>
        <end position="70"/>
    </location>
</feature>
<dbReference type="Pfam" id="PF13560">
    <property type="entry name" value="HTH_31"/>
    <property type="match status" value="1"/>
</dbReference>
<gene>
    <name evidence="2" type="ORF">ACFFIA_22375</name>
</gene>
<dbReference type="InterPro" id="IPR043917">
    <property type="entry name" value="DUF5753"/>
</dbReference>
<sequence>MTNGPTLRRRRLARELSRLREAAGLTIEAAADGAGISMSHLSRVERAQVAVRVPVVKALLHTYRADAGTAAYLVDVAKDAASRGWWHRYARSIPEEYATYIGFEADADRIWNFELVSIPGLLQTEEYTRAVLRGGAARLADEEIDRRVEVRLQRQALLTRPDPPTLWVVLDEATIRREVGGRQVMADQLGRLADVAALPHIDIQILPFGIGAHPGTPGSFVVLRFADTADSDVVYIETMAGDLYPESDADIASAVMTFDRLRAMALSPDDSATLIRGVAKELSR</sequence>
<proteinExistence type="predicted"/>
<name>A0ABV6M7E7_9ACTN</name>
<dbReference type="RefSeq" id="WP_377253573.1">
    <property type="nucleotide sequence ID" value="NZ_JBHLUH010000046.1"/>
</dbReference>
<dbReference type="PROSITE" id="PS50943">
    <property type="entry name" value="HTH_CROC1"/>
    <property type="match status" value="1"/>
</dbReference>
<evidence type="ECO:0000313" key="2">
    <source>
        <dbReference type="EMBL" id="MFC0530414.1"/>
    </source>
</evidence>
<comment type="caution">
    <text evidence="2">The sequence shown here is derived from an EMBL/GenBank/DDBJ whole genome shotgun (WGS) entry which is preliminary data.</text>
</comment>
<evidence type="ECO:0000313" key="3">
    <source>
        <dbReference type="Proteomes" id="UP001589867"/>
    </source>
</evidence>
<organism evidence="2 3">
    <name type="scientific">Phytohabitans kaempferiae</name>
    <dbReference type="NCBI Taxonomy" id="1620943"/>
    <lineage>
        <taxon>Bacteria</taxon>
        <taxon>Bacillati</taxon>
        <taxon>Actinomycetota</taxon>
        <taxon>Actinomycetes</taxon>
        <taxon>Micromonosporales</taxon>
        <taxon>Micromonosporaceae</taxon>
    </lineage>
</organism>